<gene>
    <name evidence="1" type="ORF">PBRA_003516</name>
</gene>
<keyword evidence="2" id="KW-1185">Reference proteome</keyword>
<name>A0A0G4J902_PLABS</name>
<dbReference type="Proteomes" id="UP000039324">
    <property type="component" value="Unassembled WGS sequence"/>
</dbReference>
<organism evidence="1 2">
    <name type="scientific">Plasmodiophora brassicae</name>
    <name type="common">Clubroot disease agent</name>
    <dbReference type="NCBI Taxonomy" id="37360"/>
    <lineage>
        <taxon>Eukaryota</taxon>
        <taxon>Sar</taxon>
        <taxon>Rhizaria</taxon>
        <taxon>Endomyxa</taxon>
        <taxon>Phytomyxea</taxon>
        <taxon>Plasmodiophorida</taxon>
        <taxon>Plasmodiophoridae</taxon>
        <taxon>Plasmodiophora</taxon>
    </lineage>
</organism>
<accession>A0A0G4J902</accession>
<dbReference type="EMBL" id="CDSF01000155">
    <property type="protein sequence ID" value="CEP03909.1"/>
    <property type="molecule type" value="Genomic_DNA"/>
</dbReference>
<evidence type="ECO:0000313" key="2">
    <source>
        <dbReference type="Proteomes" id="UP000039324"/>
    </source>
</evidence>
<proteinExistence type="predicted"/>
<dbReference type="AlphaFoldDB" id="A0A0G4J902"/>
<evidence type="ECO:0000313" key="1">
    <source>
        <dbReference type="EMBL" id="CEP03909.1"/>
    </source>
</evidence>
<reference evidence="1 2" key="1">
    <citation type="submission" date="2015-02" db="EMBL/GenBank/DDBJ databases">
        <authorList>
            <person name="Chooi Y.-H."/>
        </authorList>
    </citation>
    <scope>NUCLEOTIDE SEQUENCE [LARGE SCALE GENOMIC DNA]</scope>
    <source>
        <strain evidence="1">E3</strain>
    </source>
</reference>
<sequence length="343" mass="38094">MTVMRSVLLLPIRSSLWRVRDPAGLGCACGIVGARPSASGRVRIGPIRGHTVPHDVRAEPCPTLPQIHVPRRRRDLDRLPFQYASRSARLDPTASSRPPASQRTPIPVLVQSVYKTFPGPTRKEFRKLFGMIRTPLHDVAMPDDFMQLAVLGRICLGAGSLADLGISNASSYTRDDYDRICRASTMHPSALTSDIVYLCLFGESRYPPAQTWRTSIPWADRSGTYSDCVETAALNLLTAILYDVNTTTISRLHRLRSPELIAFYHRFQTPSALATELCHIEFAQVIRERCRQVVAFVHPGSASEVKSGRANFANLVHCLAGIEFDALLADFVVCRDQDTFTFA</sequence>
<protein>
    <submittedName>
        <fullName evidence="1">Uncharacterized protein</fullName>
    </submittedName>
</protein>